<evidence type="ECO:0000313" key="3">
    <source>
        <dbReference type="EMBL" id="KAF7768559.1"/>
    </source>
</evidence>
<feature type="region of interest" description="Disordered" evidence="1">
    <location>
        <begin position="84"/>
        <end position="124"/>
    </location>
</feature>
<dbReference type="AlphaFoldDB" id="A0A8H7EZA1"/>
<organism evidence="3 4">
    <name type="scientific">Agaricus bisporus var. burnettii</name>
    <dbReference type="NCBI Taxonomy" id="192524"/>
    <lineage>
        <taxon>Eukaryota</taxon>
        <taxon>Fungi</taxon>
        <taxon>Dikarya</taxon>
        <taxon>Basidiomycota</taxon>
        <taxon>Agaricomycotina</taxon>
        <taxon>Agaricomycetes</taxon>
        <taxon>Agaricomycetidae</taxon>
        <taxon>Agaricales</taxon>
        <taxon>Agaricineae</taxon>
        <taxon>Agaricaceae</taxon>
        <taxon>Agaricus</taxon>
    </lineage>
</organism>
<proteinExistence type="predicted"/>
<feature type="compositionally biased region" description="Polar residues" evidence="1">
    <location>
        <begin position="84"/>
        <end position="95"/>
    </location>
</feature>
<evidence type="ECO:0000256" key="2">
    <source>
        <dbReference type="SAM" id="SignalP"/>
    </source>
</evidence>
<evidence type="ECO:0000256" key="1">
    <source>
        <dbReference type="SAM" id="MobiDB-lite"/>
    </source>
</evidence>
<dbReference type="Pfam" id="PF03659">
    <property type="entry name" value="Glyco_hydro_71"/>
    <property type="match status" value="1"/>
</dbReference>
<dbReference type="GO" id="GO:0051118">
    <property type="term" value="F:glucan endo-1,3-alpha-glucosidase activity"/>
    <property type="evidence" value="ECO:0007669"/>
    <property type="project" value="InterPro"/>
</dbReference>
<dbReference type="Gene3D" id="3.20.20.80">
    <property type="entry name" value="Glycosidases"/>
    <property type="match status" value="1"/>
</dbReference>
<reference evidence="3 4" key="1">
    <citation type="journal article" name="Sci. Rep.">
        <title>Telomere-to-telomere assembled and centromere annotated genomes of the two main subspecies of the button mushroom Agaricus bisporus reveal especially polymorphic chromosome ends.</title>
        <authorList>
            <person name="Sonnenberg A.S.M."/>
            <person name="Sedaghat-Telgerd N."/>
            <person name="Lavrijssen B."/>
            <person name="Ohm R.A."/>
            <person name="Hendrickx P.M."/>
            <person name="Scholtmeijer K."/>
            <person name="Baars J.J.P."/>
            <person name="van Peer A."/>
        </authorList>
    </citation>
    <scope>NUCLEOTIDE SEQUENCE [LARGE SCALE GENOMIC DNA]</scope>
    <source>
        <strain evidence="3 4">H119_p4</strain>
    </source>
</reference>
<gene>
    <name evidence="3" type="ORF">Agabi119p4_7802</name>
</gene>
<name>A0A8H7EZA1_AGABI</name>
<keyword evidence="2" id="KW-0732">Signal</keyword>
<feature type="compositionally biased region" description="Low complexity" evidence="1">
    <location>
        <begin position="110"/>
        <end position="120"/>
    </location>
</feature>
<feature type="chain" id="PRO_5034804159" evidence="2">
    <location>
        <begin position="20"/>
        <end position="619"/>
    </location>
</feature>
<sequence>MPYTTLIVLFIILLSAVHALVIPPRRTTIQRHTRGKAGLLEDLSSISPNLLSNASGTGDFLVIPRVQVTPTSVLTRSSAPIPNTLTSINEATPTHKSSNNPAAPFPSAPPFTTTPKASKPLMSTSPVDNSLQKYVVAHHMVGNTYPYTLNDWADDIRLAHASGIDGFALNCGIDDWSAARVADAYEAAKQSNLDFKLFISLDMTSFPCQSPDDACRLREFIKPYLDHPNQLRYDSRAFVSTFAGETCTFGQASVQEGWKSQFVQQNDLQGKIYFVPAFFIDPAEFGGFSEVMNGDFNWNSGWPIELTTSFAHNLVASLSDGTGAATVNKIPSIFQLSNAILGSTFRSLTSAIPALAPVLNEFIKSTETDDEHVKALEALHTNIQARDDRAMKPMYMGAVSPWFFTQYGKDSFDKNWIYFSDHHLYVKRWESIISNRDQFDIIQILTWNDYGESHYIGPVKGSQPNSEAWVNGFDHTGWLELTRYYATAYKTGIFPAIEKDKIFMWSRPHPSQAKADDPVGQPENFELSQDVVWVVVMTTGPSTVILSTSSDAAASQQIQVPLGVSKLSVPITPGGIMKGIIQREGETIVELAPSPEAFTFQGSPASYNFNAFVASAIAN</sequence>
<dbReference type="Proteomes" id="UP000629468">
    <property type="component" value="Unassembled WGS sequence"/>
</dbReference>
<protein>
    <submittedName>
        <fullName evidence="3">CAZyme family GH71</fullName>
    </submittedName>
</protein>
<dbReference type="EMBL" id="JABXXO010000010">
    <property type="protein sequence ID" value="KAF7768559.1"/>
    <property type="molecule type" value="Genomic_DNA"/>
</dbReference>
<dbReference type="InterPro" id="IPR005197">
    <property type="entry name" value="Glyco_hydro_71"/>
</dbReference>
<accession>A0A8H7EZA1</accession>
<dbReference type="CDD" id="cd11577">
    <property type="entry name" value="GH71"/>
    <property type="match status" value="1"/>
</dbReference>
<evidence type="ECO:0000313" key="4">
    <source>
        <dbReference type="Proteomes" id="UP000629468"/>
    </source>
</evidence>
<comment type="caution">
    <text evidence="3">The sequence shown here is derived from an EMBL/GenBank/DDBJ whole genome shotgun (WGS) entry which is preliminary data.</text>
</comment>
<feature type="signal peptide" evidence="2">
    <location>
        <begin position="1"/>
        <end position="19"/>
    </location>
</feature>